<dbReference type="GO" id="GO:0016787">
    <property type="term" value="F:hydrolase activity"/>
    <property type="evidence" value="ECO:0000318"/>
    <property type="project" value="GO_Central"/>
</dbReference>
<reference evidence="3 5" key="1">
    <citation type="journal article" date="2008" name="Science">
        <title>The Physcomitrella genome reveals evolutionary insights into the conquest of land by plants.</title>
        <authorList>
            <person name="Rensing S."/>
            <person name="Lang D."/>
            <person name="Zimmer A."/>
            <person name="Terry A."/>
            <person name="Salamov A."/>
            <person name="Shapiro H."/>
            <person name="Nishiyama T."/>
            <person name="Perroud P.-F."/>
            <person name="Lindquist E."/>
            <person name="Kamisugi Y."/>
            <person name="Tanahashi T."/>
            <person name="Sakakibara K."/>
            <person name="Fujita T."/>
            <person name="Oishi K."/>
            <person name="Shin-I T."/>
            <person name="Kuroki Y."/>
            <person name="Toyoda A."/>
            <person name="Suzuki Y."/>
            <person name="Hashimoto A."/>
            <person name="Yamaguchi K."/>
            <person name="Sugano A."/>
            <person name="Kohara Y."/>
            <person name="Fujiyama A."/>
            <person name="Anterola A."/>
            <person name="Aoki S."/>
            <person name="Ashton N."/>
            <person name="Barbazuk W.B."/>
            <person name="Barker E."/>
            <person name="Bennetzen J."/>
            <person name="Bezanilla M."/>
            <person name="Blankenship R."/>
            <person name="Cho S.H."/>
            <person name="Dutcher S."/>
            <person name="Estelle M."/>
            <person name="Fawcett J.A."/>
            <person name="Gundlach H."/>
            <person name="Hanada K."/>
            <person name="Heyl A."/>
            <person name="Hicks K.A."/>
            <person name="Hugh J."/>
            <person name="Lohr M."/>
            <person name="Mayer K."/>
            <person name="Melkozernov A."/>
            <person name="Murata T."/>
            <person name="Nelson D."/>
            <person name="Pils B."/>
            <person name="Prigge M."/>
            <person name="Reiss B."/>
            <person name="Renner T."/>
            <person name="Rombauts S."/>
            <person name="Rushton P."/>
            <person name="Sanderfoot A."/>
            <person name="Schween G."/>
            <person name="Shiu S.-H."/>
            <person name="Stueber K."/>
            <person name="Theodoulou F.L."/>
            <person name="Tu H."/>
            <person name="Van de Peer Y."/>
            <person name="Verrier P.J."/>
            <person name="Waters E."/>
            <person name="Wood A."/>
            <person name="Yang L."/>
            <person name="Cove D."/>
            <person name="Cuming A."/>
            <person name="Hasebe M."/>
            <person name="Lucas S."/>
            <person name="Mishler D.B."/>
            <person name="Reski R."/>
            <person name="Grigoriev I."/>
            <person name="Quatrano R.S."/>
            <person name="Boore J.L."/>
        </authorList>
    </citation>
    <scope>NUCLEOTIDE SEQUENCE [LARGE SCALE GENOMIC DNA]</scope>
    <source>
        <strain evidence="4 5">cv. Gransden 2004</strain>
    </source>
</reference>
<dbReference type="SUPFAM" id="SSF53474">
    <property type="entry name" value="alpha/beta-Hydrolases"/>
    <property type="match status" value="1"/>
</dbReference>
<organism evidence="3">
    <name type="scientific">Physcomitrium patens</name>
    <name type="common">Spreading-leaved earth moss</name>
    <name type="synonym">Physcomitrella patens</name>
    <dbReference type="NCBI Taxonomy" id="3218"/>
    <lineage>
        <taxon>Eukaryota</taxon>
        <taxon>Viridiplantae</taxon>
        <taxon>Streptophyta</taxon>
        <taxon>Embryophyta</taxon>
        <taxon>Bryophyta</taxon>
        <taxon>Bryophytina</taxon>
        <taxon>Bryopsida</taxon>
        <taxon>Funariidae</taxon>
        <taxon>Funariales</taxon>
        <taxon>Funariaceae</taxon>
        <taxon>Physcomitrium</taxon>
    </lineage>
</organism>
<dbReference type="AlphaFoldDB" id="A0A2K1K4M7"/>
<dbReference type="OrthoDB" id="19657at2759"/>
<dbReference type="EnsemblPlants" id="Pp3c9_26100V3.1">
    <property type="protein sequence ID" value="Pp3c9_26100V3.1"/>
    <property type="gene ID" value="Pp3c9_26100"/>
</dbReference>
<feature type="domain" description="AB hydrolase-1" evidence="2">
    <location>
        <begin position="140"/>
        <end position="479"/>
    </location>
</feature>
<proteinExistence type="predicted"/>
<dbReference type="Gramene" id="Pp3c9_26100V3.4">
    <property type="protein sequence ID" value="Pp3c9_26100V3.4"/>
    <property type="gene ID" value="Pp3c9_26100"/>
</dbReference>
<reference evidence="4" key="3">
    <citation type="submission" date="2020-12" db="UniProtKB">
        <authorList>
            <consortium name="EnsemblPlants"/>
        </authorList>
    </citation>
    <scope>IDENTIFICATION</scope>
</reference>
<keyword evidence="5" id="KW-1185">Reference proteome</keyword>
<dbReference type="Gene3D" id="3.40.50.1820">
    <property type="entry name" value="alpha/beta hydrolase"/>
    <property type="match status" value="1"/>
</dbReference>
<protein>
    <recommendedName>
        <fullName evidence="2">AB hydrolase-1 domain-containing protein</fullName>
    </recommendedName>
</protein>
<dbReference type="GeneID" id="112287134"/>
<dbReference type="Proteomes" id="UP000006727">
    <property type="component" value="Chromosome 9"/>
</dbReference>
<dbReference type="PANTHER" id="PTHR43689:SF1">
    <property type="entry name" value="ALPHA_BETA-HYDROLASES SUPERFAMILY PROTEIN"/>
    <property type="match status" value="1"/>
</dbReference>
<reference evidence="3 5" key="2">
    <citation type="journal article" date="2018" name="Plant J.">
        <title>The Physcomitrella patens chromosome-scale assembly reveals moss genome structure and evolution.</title>
        <authorList>
            <person name="Lang D."/>
            <person name="Ullrich K.K."/>
            <person name="Murat F."/>
            <person name="Fuchs J."/>
            <person name="Jenkins J."/>
            <person name="Haas F.B."/>
            <person name="Piednoel M."/>
            <person name="Gundlach H."/>
            <person name="Van Bel M."/>
            <person name="Meyberg R."/>
            <person name="Vives C."/>
            <person name="Morata J."/>
            <person name="Symeonidi A."/>
            <person name="Hiss M."/>
            <person name="Muchero W."/>
            <person name="Kamisugi Y."/>
            <person name="Saleh O."/>
            <person name="Blanc G."/>
            <person name="Decker E.L."/>
            <person name="van Gessel N."/>
            <person name="Grimwood J."/>
            <person name="Hayes R.D."/>
            <person name="Graham S.W."/>
            <person name="Gunter L.E."/>
            <person name="McDaniel S.F."/>
            <person name="Hoernstein S.N.W."/>
            <person name="Larsson A."/>
            <person name="Li F.W."/>
            <person name="Perroud P.F."/>
            <person name="Phillips J."/>
            <person name="Ranjan P."/>
            <person name="Rokshar D.S."/>
            <person name="Rothfels C.J."/>
            <person name="Schneider L."/>
            <person name="Shu S."/>
            <person name="Stevenson D.W."/>
            <person name="Thummler F."/>
            <person name="Tillich M."/>
            <person name="Villarreal Aguilar J.C."/>
            <person name="Widiez T."/>
            <person name="Wong G.K."/>
            <person name="Wymore A."/>
            <person name="Zhang Y."/>
            <person name="Zimmer A.D."/>
            <person name="Quatrano R.S."/>
            <person name="Mayer K.F.X."/>
            <person name="Goodstein D."/>
            <person name="Casacuberta J.M."/>
            <person name="Vandepoele K."/>
            <person name="Reski R."/>
            <person name="Cuming A.C."/>
            <person name="Tuskan G.A."/>
            <person name="Maumus F."/>
            <person name="Salse J."/>
            <person name="Schmutz J."/>
            <person name="Rensing S.A."/>
        </authorList>
    </citation>
    <scope>NUCLEOTIDE SEQUENCE [LARGE SCALE GENOMIC DNA]</scope>
    <source>
        <strain evidence="4 5">cv. Gransden 2004</strain>
    </source>
</reference>
<accession>A0A2K1K4M7</accession>
<dbReference type="InterPro" id="IPR000073">
    <property type="entry name" value="AB_hydrolase_1"/>
</dbReference>
<dbReference type="PaxDb" id="3218-PP1S131_191V6.1"/>
<dbReference type="EnsemblPlants" id="Pp3c9_26100V3.3">
    <property type="protein sequence ID" value="Pp3c9_26100V3.3"/>
    <property type="gene ID" value="Pp3c9_26100"/>
</dbReference>
<evidence type="ECO:0000313" key="3">
    <source>
        <dbReference type="EMBL" id="PNR48731.1"/>
    </source>
</evidence>
<name>A0A2K1K4M7_PHYPA</name>
<feature type="compositionally biased region" description="Basic and acidic residues" evidence="1">
    <location>
        <begin position="114"/>
        <end position="130"/>
    </location>
</feature>
<feature type="region of interest" description="Disordered" evidence="1">
    <location>
        <begin position="107"/>
        <end position="130"/>
    </location>
</feature>
<dbReference type="STRING" id="3218.A0A2K1K4M7"/>
<gene>
    <name evidence="4" type="primary">LOC112287134</name>
    <name evidence="3" type="ORF">PHYPA_013208</name>
</gene>
<evidence type="ECO:0000313" key="4">
    <source>
        <dbReference type="EnsemblPlants" id="Pp3c9_26100V3.1"/>
    </source>
</evidence>
<sequence>MAAINVLRLSCAPSTMAPHFWNHPASRRVATRFVVCSASGAAAFPSDSFPKTGESPANNDLPRIQRKQRLVAGVDQNNLVDPWMLADRDSRFAEFFNVQLHYKIAHPPSGNESTDSKTLRHNGEEVNKATTRERNNLPAVLLHGFGASLFSWQRVLKQLAAIIDSSVVAFDRPGFGLTSRPKPLAGPAEKTGKLNPYSVKFSAKAALSFAEFLHSEQVILIGHSAGCLVAFQAYLDAPEKVAAMVFIAPAIAAPIVMGEIMKATSASIPGNEQLASGVDPSSQKKFRLIDIVSAVRDAIWWIVRQVLKALQIITAAVQALFQMLLPENFVKNVGSGISSVRDRLVTAVIRSSLTVWLVRVVMDRFGTTGVRMAWYDPFKADDIVLQGYTKPLQCKDWDKALLEFVLAMAVSPSASMDPKNPLGKRLKEVTCPVLVVTGDTDRLVPGWNARRLADALPNAEFALIKKCGHLPQEETPDELLTIIERFIAKTFASKPL</sequence>
<dbReference type="PANTHER" id="PTHR43689">
    <property type="entry name" value="HYDROLASE"/>
    <property type="match status" value="1"/>
</dbReference>
<evidence type="ECO:0000313" key="5">
    <source>
        <dbReference type="Proteomes" id="UP000006727"/>
    </source>
</evidence>
<evidence type="ECO:0000259" key="2">
    <source>
        <dbReference type="Pfam" id="PF12697"/>
    </source>
</evidence>
<dbReference type="EnsemblPlants" id="Pp3c9_26100V3.4">
    <property type="protein sequence ID" value="Pp3c9_26100V3.4"/>
    <property type="gene ID" value="Pp3c9_26100"/>
</dbReference>
<dbReference type="Pfam" id="PF12697">
    <property type="entry name" value="Abhydrolase_6"/>
    <property type="match status" value="1"/>
</dbReference>
<dbReference type="EMBL" id="ABEU02000009">
    <property type="protein sequence ID" value="PNR48731.1"/>
    <property type="molecule type" value="Genomic_DNA"/>
</dbReference>
<dbReference type="InterPro" id="IPR029058">
    <property type="entry name" value="AB_hydrolase_fold"/>
</dbReference>
<dbReference type="Gramene" id="Pp3c9_26100V3.1">
    <property type="protein sequence ID" value="Pp3c9_26100V3.1"/>
    <property type="gene ID" value="Pp3c9_26100"/>
</dbReference>
<dbReference type="RefSeq" id="XP_024385641.1">
    <property type="nucleotide sequence ID" value="XM_024529873.2"/>
</dbReference>
<dbReference type="Gramene" id="Pp3c9_26100V3.3">
    <property type="protein sequence ID" value="Pp3c9_26100V3.3"/>
    <property type="gene ID" value="Pp3c9_26100"/>
</dbReference>
<evidence type="ECO:0000256" key="1">
    <source>
        <dbReference type="SAM" id="MobiDB-lite"/>
    </source>
</evidence>